<dbReference type="InterPro" id="IPR032466">
    <property type="entry name" value="Metal_Hydrolase"/>
</dbReference>
<evidence type="ECO:0000313" key="4">
    <source>
        <dbReference type="Proteomes" id="UP001523566"/>
    </source>
</evidence>
<dbReference type="InterPro" id="IPR001130">
    <property type="entry name" value="TatD-like"/>
</dbReference>
<keyword evidence="2 3" id="KW-0378">Hydrolase</keyword>
<dbReference type="EMBL" id="JAMZFW010000024">
    <property type="protein sequence ID" value="MCP1103364.1"/>
    <property type="molecule type" value="Genomic_DNA"/>
</dbReference>
<protein>
    <submittedName>
        <fullName evidence="3">TatD family hydrolase</fullName>
    </submittedName>
</protein>
<dbReference type="PANTHER" id="PTHR46124">
    <property type="entry name" value="D-AMINOACYL-TRNA DEACYLASE"/>
    <property type="match status" value="1"/>
</dbReference>
<dbReference type="PANTHER" id="PTHR46124:SF2">
    <property type="entry name" value="D-AMINOACYL-TRNA DEACYLASE"/>
    <property type="match status" value="1"/>
</dbReference>
<dbReference type="NCBIfam" id="TIGR00010">
    <property type="entry name" value="YchF/TatD family DNA exonuclease"/>
    <property type="match status" value="1"/>
</dbReference>
<dbReference type="Proteomes" id="UP001523566">
    <property type="component" value="Unassembled WGS sequence"/>
</dbReference>
<dbReference type="PIRSF" id="PIRSF005902">
    <property type="entry name" value="DNase_TatD"/>
    <property type="match status" value="1"/>
</dbReference>
<dbReference type="PROSITE" id="PS01091">
    <property type="entry name" value="TATD_3"/>
    <property type="match status" value="1"/>
</dbReference>
<sequence length="256" mass="29482">MIFDTHAHYDDEQFDTDREELLNSMEDEGVGHIINAASSYASVKRCVELGRKYSFVYGSVGIHPDELEGLTEETYQQLYPYFEDEKIVAVGEIGLDYYWDTMPRDVQKKWFIRQLDEARKRNLPVLIHSRDAAEDTLQVIKEHGRGLKGVMHSFSYSKEMAREYVKLGFFLGIGGVVTFKNGKKMKEVVVDTPIEHLLLETDAPYLTPEPFRGKRNSSVYLKYVVQEIASLKGLSCEEVIRITEENARKLIGRENE</sequence>
<dbReference type="GO" id="GO:0016787">
    <property type="term" value="F:hydrolase activity"/>
    <property type="evidence" value="ECO:0007669"/>
    <property type="project" value="UniProtKB-KW"/>
</dbReference>
<keyword evidence="4" id="KW-1185">Reference proteome</keyword>
<evidence type="ECO:0000256" key="1">
    <source>
        <dbReference type="ARBA" id="ARBA00022723"/>
    </source>
</evidence>
<evidence type="ECO:0000256" key="2">
    <source>
        <dbReference type="ARBA" id="ARBA00022801"/>
    </source>
</evidence>
<organism evidence="3 4">
    <name type="scientific">Aequitasia blattaphilus</name>
    <dbReference type="NCBI Taxonomy" id="2949332"/>
    <lineage>
        <taxon>Bacteria</taxon>
        <taxon>Bacillati</taxon>
        <taxon>Bacillota</taxon>
        <taxon>Clostridia</taxon>
        <taxon>Lachnospirales</taxon>
        <taxon>Lachnospiraceae</taxon>
        <taxon>Aequitasia</taxon>
    </lineage>
</organism>
<accession>A0ABT1EC08</accession>
<dbReference type="PROSITE" id="PS01090">
    <property type="entry name" value="TATD_2"/>
    <property type="match status" value="1"/>
</dbReference>
<keyword evidence="1" id="KW-0479">Metal-binding</keyword>
<proteinExistence type="predicted"/>
<gene>
    <name evidence="3" type="ORF">NK125_13230</name>
</gene>
<dbReference type="InterPro" id="IPR018228">
    <property type="entry name" value="DNase_TatD-rel_CS"/>
</dbReference>
<dbReference type="RefSeq" id="WP_262067139.1">
    <property type="nucleotide sequence ID" value="NZ_JAMXOD010000024.1"/>
</dbReference>
<dbReference type="Pfam" id="PF01026">
    <property type="entry name" value="TatD_DNase"/>
    <property type="match status" value="1"/>
</dbReference>
<comment type="caution">
    <text evidence="3">The sequence shown here is derived from an EMBL/GenBank/DDBJ whole genome shotgun (WGS) entry which is preliminary data.</text>
</comment>
<name>A0ABT1EC08_9FIRM</name>
<dbReference type="SUPFAM" id="SSF51556">
    <property type="entry name" value="Metallo-dependent hydrolases"/>
    <property type="match status" value="1"/>
</dbReference>
<dbReference type="InterPro" id="IPR015991">
    <property type="entry name" value="TatD/YcfH-like"/>
</dbReference>
<dbReference type="CDD" id="cd01310">
    <property type="entry name" value="TatD_DNAse"/>
    <property type="match status" value="1"/>
</dbReference>
<dbReference type="Gene3D" id="3.20.20.140">
    <property type="entry name" value="Metal-dependent hydrolases"/>
    <property type="match status" value="1"/>
</dbReference>
<evidence type="ECO:0000313" key="3">
    <source>
        <dbReference type="EMBL" id="MCP1103364.1"/>
    </source>
</evidence>
<reference evidence="3 4" key="1">
    <citation type="journal article" date="2022" name="Genome Biol. Evol.">
        <title>Host diet, physiology and behaviors set the stage for Lachnospiraceae cladogenesis.</title>
        <authorList>
            <person name="Vera-Ponce De Leon A."/>
            <person name="Schneider M."/>
            <person name="Jahnes B.C."/>
            <person name="Sadowski V."/>
            <person name="Camuy-Velez L.A."/>
            <person name="Duan J."/>
            <person name="Sabree Z.L."/>
        </authorList>
    </citation>
    <scope>NUCLEOTIDE SEQUENCE [LARGE SCALE GENOMIC DNA]</scope>
    <source>
        <strain evidence="3 4">PAL113</strain>
    </source>
</reference>